<dbReference type="InterPro" id="IPR014752">
    <property type="entry name" value="Arrestin-like_C"/>
</dbReference>
<evidence type="ECO:0000313" key="2">
    <source>
        <dbReference type="EMBL" id="TCD63202.1"/>
    </source>
</evidence>
<proteinExistence type="predicted"/>
<feature type="region of interest" description="Disordered" evidence="1">
    <location>
        <begin position="1"/>
        <end position="25"/>
    </location>
</feature>
<evidence type="ECO:0000256" key="1">
    <source>
        <dbReference type="SAM" id="MobiDB-lite"/>
    </source>
</evidence>
<sequence length="426" mass="46921">MHKPPEYNASQTQPRRRSQNDDRGVQKYALDDSRGQTWMWLNVTSRAPQNSDKPSVLPLFYENDAVEGDVAVDFDKAGGPQGIRVAITAGVTTVGQEEVTFLDISDTLYDAKAANGAKPKGKMTYPFSLKLPSEVSVTAAGPPTLHPLPPSFSERPSNAYIDYKIVVTAKRGMFRVNQTLSTSFVYIPVSRAEPPSRLRQLAYTDSSPLIGPDVDPEGWKVLPPIQVAGLAFNTRPAEVACTFAIAKPLSYAISSPIPLHLTLTSPDKQILDLLSNPSHLKIQLIRERSIGQTALRAGRERTDNTFREPCSTAYLWPTPGDGEDNRVFQGELFVGNRLKPSFSFPGFALKYSVCLLRFDVPGFVPSSSKELLLSENVVIRTTNAPGVVPKSYAPPGYEHREEGNYSNAVGYLENGNQRFYHRGGFQ</sequence>
<reference evidence="2 3" key="1">
    <citation type="submission" date="2018-11" db="EMBL/GenBank/DDBJ databases">
        <title>Genome assembly of Steccherinum ochraceum LE-BIN_3174, the white-rot fungus of the Steccherinaceae family (The Residual Polyporoid clade, Polyporales, Basidiomycota).</title>
        <authorList>
            <person name="Fedorova T.V."/>
            <person name="Glazunova O.A."/>
            <person name="Landesman E.O."/>
            <person name="Moiseenko K.V."/>
            <person name="Psurtseva N.V."/>
            <person name="Savinova O.S."/>
            <person name="Shakhova N.V."/>
            <person name="Tyazhelova T.V."/>
            <person name="Vasina D.V."/>
        </authorList>
    </citation>
    <scope>NUCLEOTIDE SEQUENCE [LARGE SCALE GENOMIC DNA]</scope>
    <source>
        <strain evidence="2 3">LE-BIN_3174</strain>
    </source>
</reference>
<protein>
    <recommendedName>
        <fullName evidence="4">Arrestin-like N-terminal domain-containing protein</fullName>
    </recommendedName>
</protein>
<dbReference type="Gene3D" id="2.60.40.640">
    <property type="match status" value="1"/>
</dbReference>
<keyword evidence="3" id="KW-1185">Reference proteome</keyword>
<dbReference type="Proteomes" id="UP000292702">
    <property type="component" value="Unassembled WGS sequence"/>
</dbReference>
<dbReference type="STRING" id="92696.A0A4R0R6W9"/>
<gene>
    <name evidence="2" type="ORF">EIP91_005841</name>
</gene>
<evidence type="ECO:0000313" key="3">
    <source>
        <dbReference type="Proteomes" id="UP000292702"/>
    </source>
</evidence>
<dbReference type="AlphaFoldDB" id="A0A4R0R6W9"/>
<accession>A0A4R0R6W9</accession>
<comment type="caution">
    <text evidence="2">The sequence shown here is derived from an EMBL/GenBank/DDBJ whole genome shotgun (WGS) entry which is preliminary data.</text>
</comment>
<dbReference type="EMBL" id="RWJN01000315">
    <property type="protein sequence ID" value="TCD63202.1"/>
    <property type="molecule type" value="Genomic_DNA"/>
</dbReference>
<name>A0A4R0R6W9_9APHY</name>
<dbReference type="OrthoDB" id="2333384at2759"/>
<organism evidence="2 3">
    <name type="scientific">Steccherinum ochraceum</name>
    <dbReference type="NCBI Taxonomy" id="92696"/>
    <lineage>
        <taxon>Eukaryota</taxon>
        <taxon>Fungi</taxon>
        <taxon>Dikarya</taxon>
        <taxon>Basidiomycota</taxon>
        <taxon>Agaricomycotina</taxon>
        <taxon>Agaricomycetes</taxon>
        <taxon>Polyporales</taxon>
        <taxon>Steccherinaceae</taxon>
        <taxon>Steccherinum</taxon>
    </lineage>
</organism>
<evidence type="ECO:0008006" key="4">
    <source>
        <dbReference type="Google" id="ProtNLM"/>
    </source>
</evidence>